<dbReference type="GO" id="GO:0005524">
    <property type="term" value="F:ATP binding"/>
    <property type="evidence" value="ECO:0007669"/>
    <property type="project" value="UniProtKB-UniRule"/>
</dbReference>
<evidence type="ECO:0000256" key="7">
    <source>
        <dbReference type="ARBA" id="ARBA00022840"/>
    </source>
</evidence>
<accession>A0AAJ7BQR7</accession>
<comment type="catalytic activity">
    <reaction evidence="8">
        <text>L-threonyl-[protein] + ATP = O-phospho-L-threonyl-[protein] + ADP + H(+)</text>
        <dbReference type="Rhea" id="RHEA:46608"/>
        <dbReference type="Rhea" id="RHEA-COMP:11060"/>
        <dbReference type="Rhea" id="RHEA-COMP:11605"/>
        <dbReference type="ChEBI" id="CHEBI:15378"/>
        <dbReference type="ChEBI" id="CHEBI:30013"/>
        <dbReference type="ChEBI" id="CHEBI:30616"/>
        <dbReference type="ChEBI" id="CHEBI:61977"/>
        <dbReference type="ChEBI" id="CHEBI:456216"/>
        <dbReference type="EC" id="2.7.11.1"/>
    </reaction>
</comment>
<reference evidence="13" key="1">
    <citation type="submission" date="2025-08" db="UniProtKB">
        <authorList>
            <consortium name="RefSeq"/>
        </authorList>
    </citation>
    <scope>IDENTIFICATION</scope>
</reference>
<dbReference type="PANTHER" id="PTHR27001:SF939">
    <property type="entry name" value="INTERLEUKIN 1 RECEPTOR ASSOCIATED KINASE 1"/>
    <property type="match status" value="1"/>
</dbReference>
<keyword evidence="5 10" id="KW-0547">Nucleotide-binding</keyword>
<dbReference type="Gene3D" id="1.10.510.10">
    <property type="entry name" value="Transferase(Phosphotransferase) domain 1"/>
    <property type="match status" value="1"/>
</dbReference>
<evidence type="ECO:0000256" key="9">
    <source>
        <dbReference type="ARBA" id="ARBA00048679"/>
    </source>
</evidence>
<evidence type="ECO:0000256" key="6">
    <source>
        <dbReference type="ARBA" id="ARBA00022777"/>
    </source>
</evidence>
<protein>
    <recommendedName>
        <fullName evidence="2">non-specific serine/threonine protein kinase</fullName>
        <ecNumber evidence="2">2.7.11.1</ecNumber>
    </recommendedName>
</protein>
<dbReference type="GeneID" id="107266242"/>
<keyword evidence="4" id="KW-0808">Transferase</keyword>
<dbReference type="InterPro" id="IPR000719">
    <property type="entry name" value="Prot_kinase_dom"/>
</dbReference>
<evidence type="ECO:0000256" key="10">
    <source>
        <dbReference type="PROSITE-ProRule" id="PRU10141"/>
    </source>
</evidence>
<dbReference type="InterPro" id="IPR000488">
    <property type="entry name" value="Death_dom"/>
</dbReference>
<proteinExistence type="inferred from homology"/>
<dbReference type="GO" id="GO:0004674">
    <property type="term" value="F:protein serine/threonine kinase activity"/>
    <property type="evidence" value="ECO:0007669"/>
    <property type="project" value="UniProtKB-KW"/>
</dbReference>
<keyword evidence="7 10" id="KW-0067">ATP-binding</keyword>
<dbReference type="SUPFAM" id="SSF56112">
    <property type="entry name" value="Protein kinase-like (PK-like)"/>
    <property type="match status" value="1"/>
</dbReference>
<dbReference type="SMART" id="SM00220">
    <property type="entry name" value="S_TKc"/>
    <property type="match status" value="1"/>
</dbReference>
<dbReference type="PROSITE" id="PS50011">
    <property type="entry name" value="PROTEIN_KINASE_DOM"/>
    <property type="match status" value="1"/>
</dbReference>
<dbReference type="FunFam" id="1.10.510.10:FF:000754">
    <property type="entry name" value="Interleukin-1 receptor-associated kinase"/>
    <property type="match status" value="1"/>
</dbReference>
<keyword evidence="6 13" id="KW-0418">Kinase</keyword>
<dbReference type="AlphaFoldDB" id="A0AAJ7BQR7"/>
<evidence type="ECO:0000256" key="5">
    <source>
        <dbReference type="ARBA" id="ARBA00022741"/>
    </source>
</evidence>
<dbReference type="InterPro" id="IPR011029">
    <property type="entry name" value="DEATH-like_dom_sf"/>
</dbReference>
<dbReference type="Pfam" id="PF00531">
    <property type="entry name" value="Death"/>
    <property type="match status" value="1"/>
</dbReference>
<dbReference type="SUPFAM" id="SSF47986">
    <property type="entry name" value="DEATH domain"/>
    <property type="match status" value="1"/>
</dbReference>
<dbReference type="RefSeq" id="XP_015592029.1">
    <property type="nucleotide sequence ID" value="XM_015736543.2"/>
</dbReference>
<evidence type="ECO:0000313" key="13">
    <source>
        <dbReference type="RefSeq" id="XP_015592029.1"/>
    </source>
</evidence>
<dbReference type="CTD" id="43283"/>
<organism evidence="12 13">
    <name type="scientific">Cephus cinctus</name>
    <name type="common">Wheat stem sawfly</name>
    <dbReference type="NCBI Taxonomy" id="211228"/>
    <lineage>
        <taxon>Eukaryota</taxon>
        <taxon>Metazoa</taxon>
        <taxon>Ecdysozoa</taxon>
        <taxon>Arthropoda</taxon>
        <taxon>Hexapoda</taxon>
        <taxon>Insecta</taxon>
        <taxon>Pterygota</taxon>
        <taxon>Neoptera</taxon>
        <taxon>Endopterygota</taxon>
        <taxon>Hymenoptera</taxon>
        <taxon>Cephoidea</taxon>
        <taxon>Cephidae</taxon>
        <taxon>Cephus</taxon>
    </lineage>
</organism>
<dbReference type="InterPro" id="IPR017441">
    <property type="entry name" value="Protein_kinase_ATP_BS"/>
</dbReference>
<comment type="similarity">
    <text evidence="1">Belongs to the protein kinase superfamily. TKL Ser/Thr protein kinase family. Pelle subfamily.</text>
</comment>
<dbReference type="GO" id="GO:0007165">
    <property type="term" value="P:signal transduction"/>
    <property type="evidence" value="ECO:0007669"/>
    <property type="project" value="InterPro"/>
</dbReference>
<comment type="catalytic activity">
    <reaction evidence="9">
        <text>L-seryl-[protein] + ATP = O-phospho-L-seryl-[protein] + ADP + H(+)</text>
        <dbReference type="Rhea" id="RHEA:17989"/>
        <dbReference type="Rhea" id="RHEA-COMP:9863"/>
        <dbReference type="Rhea" id="RHEA-COMP:11604"/>
        <dbReference type="ChEBI" id="CHEBI:15378"/>
        <dbReference type="ChEBI" id="CHEBI:29999"/>
        <dbReference type="ChEBI" id="CHEBI:30616"/>
        <dbReference type="ChEBI" id="CHEBI:83421"/>
        <dbReference type="ChEBI" id="CHEBI:456216"/>
        <dbReference type="EC" id="2.7.11.1"/>
    </reaction>
</comment>
<dbReference type="Gene3D" id="3.30.200.20">
    <property type="entry name" value="Phosphorylase Kinase, domain 1"/>
    <property type="match status" value="1"/>
</dbReference>
<feature type="binding site" evidence="10">
    <location>
        <position position="251"/>
    </location>
    <ligand>
        <name>ATP</name>
        <dbReference type="ChEBI" id="CHEBI:30616"/>
    </ligand>
</feature>
<dbReference type="InterPro" id="IPR011009">
    <property type="entry name" value="Kinase-like_dom_sf"/>
</dbReference>
<dbReference type="KEGG" id="ccin:107266242"/>
<evidence type="ECO:0000313" key="12">
    <source>
        <dbReference type="Proteomes" id="UP000694920"/>
    </source>
</evidence>
<dbReference type="GO" id="GO:0045087">
    <property type="term" value="P:innate immune response"/>
    <property type="evidence" value="ECO:0007669"/>
    <property type="project" value="UniProtKB-ARBA"/>
</dbReference>
<evidence type="ECO:0000256" key="4">
    <source>
        <dbReference type="ARBA" id="ARBA00022679"/>
    </source>
</evidence>
<dbReference type="Proteomes" id="UP000694920">
    <property type="component" value="Unplaced"/>
</dbReference>
<keyword evidence="3" id="KW-0723">Serine/threonine-protein kinase</keyword>
<dbReference type="Gene3D" id="1.10.533.10">
    <property type="entry name" value="Death Domain, Fas"/>
    <property type="match status" value="1"/>
</dbReference>
<evidence type="ECO:0000256" key="2">
    <source>
        <dbReference type="ARBA" id="ARBA00012513"/>
    </source>
</evidence>
<dbReference type="EC" id="2.7.11.1" evidence="2"/>
<sequence length="500" mass="57228">MATGFTHTEVKYIYNLPYHERSELCKVLNLNDSWKELAGTWMKINELNVRTLSREKNPTDELLTLWGQQNHTVLELFILLSRMDNYQAMVQIKSFVDPKYHALIDNGEKNLQRIIRRGLNKSPNVKIGECEVVKKEPPVSNLLKLTTDSILNEPVPPLQMSPPLQAISFGHLNGLSPAGIPYASPKQRDEAMSSRKKTMITLPKTEANLPEAPYQELEAATSGWSVHNILGKGGFGTVYRGQWKNTYVAIKRLEARPSGPDDQYIIHLQQSFREIKILNSRAHENILPLYSYSLNGEAPCLVYMFMPNGSLDDVLRLKRGHRPLTWIQRHVIALGTARGIQYLHTIGEKPWIHGDIKSANILLDKNMEPKLGDFGLAREGHEHEDVLVSRIQGTRPYLPDEYLREKMLSTKIDTYSYGIVLFELSTGLAAYDGSRPQYKFLKQFVDSWSECDIPLMMDKTAGKEKEEVFKNLLFIGKWCTNSHSKDRPEMEYVFRKLNNL</sequence>
<evidence type="ECO:0000256" key="1">
    <source>
        <dbReference type="ARBA" id="ARBA00008718"/>
    </source>
</evidence>
<feature type="domain" description="Protein kinase" evidence="11">
    <location>
        <begin position="224"/>
        <end position="500"/>
    </location>
</feature>
<dbReference type="GO" id="GO:0005886">
    <property type="term" value="C:plasma membrane"/>
    <property type="evidence" value="ECO:0007669"/>
    <property type="project" value="TreeGrafter"/>
</dbReference>
<keyword evidence="12" id="KW-1185">Reference proteome</keyword>
<dbReference type="PROSITE" id="PS00107">
    <property type="entry name" value="PROTEIN_KINASE_ATP"/>
    <property type="match status" value="1"/>
</dbReference>
<evidence type="ECO:0000256" key="3">
    <source>
        <dbReference type="ARBA" id="ARBA00022527"/>
    </source>
</evidence>
<gene>
    <name evidence="13" type="primary">LOC107266242</name>
</gene>
<dbReference type="Pfam" id="PF00069">
    <property type="entry name" value="Pkinase"/>
    <property type="match status" value="1"/>
</dbReference>
<evidence type="ECO:0000256" key="8">
    <source>
        <dbReference type="ARBA" id="ARBA00047899"/>
    </source>
</evidence>
<dbReference type="PANTHER" id="PTHR27001">
    <property type="entry name" value="OS01G0253100 PROTEIN"/>
    <property type="match status" value="1"/>
</dbReference>
<name>A0AAJ7BQR7_CEPCN</name>
<evidence type="ECO:0000259" key="11">
    <source>
        <dbReference type="PROSITE" id="PS50011"/>
    </source>
</evidence>